<evidence type="ECO:0008006" key="4">
    <source>
        <dbReference type="Google" id="ProtNLM"/>
    </source>
</evidence>
<accession>A0A933W7M1</accession>
<sequence length="371" mass="39885">MRPLSRAFLAVFLTTCAFTAFGAAGCGKSGGSTAPGPSPVTRTWRMGFSGIPPVPDQTVAVNAIFQWATRADAAIAHEGVPWDSLLAGVPPDTLARRYLDLMHYYRLVAHHEIVFEVDPTDGLSRADEDPKLVAAGRSISEPAVRALYVRWVTAVDTIIHPEYLGLASEVNLVRAAGPSVYASLAPMARQAADSLRALHARRPDLPEPELYATIQVETVWGRLGPPGWQGVASELADFPFADAWGLSSYPYLGGFAEPEDIPLDYYSRIRDGVGKPVMVIEGGWASVPYGGNNATPAQQARYVRHHARLLDQAAAIAVFDLTYADLALSTWPSPPTGSLVPFAHLGVVDSALTAKPAQGTWDSLFARTRVN</sequence>
<dbReference type="PROSITE" id="PS51257">
    <property type="entry name" value="PROKAR_LIPOPROTEIN"/>
    <property type="match status" value="1"/>
</dbReference>
<comment type="caution">
    <text evidence="2">The sequence shown here is derived from an EMBL/GenBank/DDBJ whole genome shotgun (WGS) entry which is preliminary data.</text>
</comment>
<dbReference type="Gene3D" id="3.20.20.80">
    <property type="entry name" value="Glycosidases"/>
    <property type="match status" value="1"/>
</dbReference>
<dbReference type="EMBL" id="JACRIW010000031">
    <property type="protein sequence ID" value="MBI5168597.1"/>
    <property type="molecule type" value="Genomic_DNA"/>
</dbReference>
<feature type="chain" id="PRO_5037082087" description="Arabinogalactan endo-beta-1,4-galactanase" evidence="1">
    <location>
        <begin position="23"/>
        <end position="371"/>
    </location>
</feature>
<dbReference type="InterPro" id="IPR017853">
    <property type="entry name" value="GH"/>
</dbReference>
<evidence type="ECO:0000313" key="3">
    <source>
        <dbReference type="Proteomes" id="UP000696931"/>
    </source>
</evidence>
<protein>
    <recommendedName>
        <fullName evidence="4">Arabinogalactan endo-beta-1,4-galactanase</fullName>
    </recommendedName>
</protein>
<dbReference type="SUPFAM" id="SSF51445">
    <property type="entry name" value="(Trans)glycosidases"/>
    <property type="match status" value="1"/>
</dbReference>
<feature type="signal peptide" evidence="1">
    <location>
        <begin position="1"/>
        <end position="22"/>
    </location>
</feature>
<evidence type="ECO:0000313" key="2">
    <source>
        <dbReference type="EMBL" id="MBI5168597.1"/>
    </source>
</evidence>
<name>A0A933W7M1_UNCEI</name>
<proteinExistence type="predicted"/>
<dbReference type="Proteomes" id="UP000696931">
    <property type="component" value="Unassembled WGS sequence"/>
</dbReference>
<evidence type="ECO:0000256" key="1">
    <source>
        <dbReference type="SAM" id="SignalP"/>
    </source>
</evidence>
<dbReference type="AlphaFoldDB" id="A0A933W7M1"/>
<gene>
    <name evidence="2" type="ORF">HZA61_03825</name>
</gene>
<reference evidence="2" key="1">
    <citation type="submission" date="2020-07" db="EMBL/GenBank/DDBJ databases">
        <title>Huge and variable diversity of episymbiotic CPR bacteria and DPANN archaea in groundwater ecosystems.</title>
        <authorList>
            <person name="He C.Y."/>
            <person name="Keren R."/>
            <person name="Whittaker M."/>
            <person name="Farag I.F."/>
            <person name="Doudna J."/>
            <person name="Cate J.H.D."/>
            <person name="Banfield J.F."/>
        </authorList>
    </citation>
    <scope>NUCLEOTIDE SEQUENCE</scope>
    <source>
        <strain evidence="2">NC_groundwater_1813_Pr3_B-0.1um_71_17</strain>
    </source>
</reference>
<organism evidence="2 3">
    <name type="scientific">Eiseniibacteriota bacterium</name>
    <dbReference type="NCBI Taxonomy" id="2212470"/>
    <lineage>
        <taxon>Bacteria</taxon>
        <taxon>Candidatus Eiseniibacteriota</taxon>
    </lineage>
</organism>
<keyword evidence="1" id="KW-0732">Signal</keyword>